<dbReference type="EMBL" id="MU827786">
    <property type="protein sequence ID" value="KAJ7333528.1"/>
    <property type="molecule type" value="Genomic_DNA"/>
</dbReference>
<dbReference type="AlphaFoldDB" id="A0A9W9YC59"/>
<organism evidence="1 2">
    <name type="scientific">Desmophyllum pertusum</name>
    <dbReference type="NCBI Taxonomy" id="174260"/>
    <lineage>
        <taxon>Eukaryota</taxon>
        <taxon>Metazoa</taxon>
        <taxon>Cnidaria</taxon>
        <taxon>Anthozoa</taxon>
        <taxon>Hexacorallia</taxon>
        <taxon>Scleractinia</taxon>
        <taxon>Caryophylliina</taxon>
        <taxon>Caryophylliidae</taxon>
        <taxon>Desmophyllum</taxon>
    </lineage>
</organism>
<dbReference type="OrthoDB" id="2423195at2759"/>
<evidence type="ECO:0000313" key="2">
    <source>
        <dbReference type="Proteomes" id="UP001163046"/>
    </source>
</evidence>
<protein>
    <submittedName>
        <fullName evidence="1">NFX1-type zinc finger-containing protein 1</fullName>
    </submittedName>
</protein>
<comment type="caution">
    <text evidence="1">The sequence shown here is derived from an EMBL/GenBank/DDBJ whole genome shotgun (WGS) entry which is preliminary data.</text>
</comment>
<dbReference type="Proteomes" id="UP001163046">
    <property type="component" value="Unassembled WGS sequence"/>
</dbReference>
<accession>A0A9W9YC59</accession>
<name>A0A9W9YC59_9CNID</name>
<proteinExistence type="predicted"/>
<reference evidence="1" key="1">
    <citation type="submission" date="2023-01" db="EMBL/GenBank/DDBJ databases">
        <title>Genome assembly of the deep-sea coral Lophelia pertusa.</title>
        <authorList>
            <person name="Herrera S."/>
            <person name="Cordes E."/>
        </authorList>
    </citation>
    <scope>NUCLEOTIDE SEQUENCE</scope>
    <source>
        <strain evidence="1">USNM1676648</strain>
        <tissue evidence="1">Polyp</tissue>
    </source>
</reference>
<sequence length="211" mass="23166">MLPECGPCMELVRKILPGCGHVQKVPCSKDPSEEKCLSPCSKFLPRCGHRCKNKCSEECSVKCATITTKPGLVDTKTRQNVTCIRYALYVTAVVVCVVESCAMQAKCDRTLFCGHNCKQPCTKNCPPCNETVADYCKHSKCKRNAATLVIPATRHASGSACIHRCTKLCGELCDRPRCNVPCTKLLPCRHPCIGLCGETMPEEVPRVSQTR</sequence>
<evidence type="ECO:0000313" key="1">
    <source>
        <dbReference type="EMBL" id="KAJ7333528.1"/>
    </source>
</evidence>
<keyword evidence="2" id="KW-1185">Reference proteome</keyword>
<gene>
    <name evidence="1" type="primary">ZNFX1_16</name>
    <name evidence="1" type="ORF">OS493_017065</name>
</gene>